<dbReference type="GO" id="GO:0031418">
    <property type="term" value="F:L-ascorbic acid binding"/>
    <property type="evidence" value="ECO:0007669"/>
    <property type="project" value="UniProtKB-KW"/>
</dbReference>
<feature type="domain" description="Fe2OG dioxygenase" evidence="6">
    <location>
        <begin position="191"/>
        <end position="291"/>
    </location>
</feature>
<dbReference type="InParanoid" id="A0A1Q3CSL5"/>
<proteinExistence type="inferred from homology"/>
<evidence type="ECO:0000313" key="7">
    <source>
        <dbReference type="EMBL" id="GAV83244.1"/>
    </source>
</evidence>
<protein>
    <submittedName>
        <fullName evidence="7">2OG-FeII_Oxy domain-containing protein/DIOX_N domain-containing protein</fullName>
    </submittedName>
</protein>
<comment type="caution">
    <text evidence="7">The sequence shown here is derived from an EMBL/GenBank/DDBJ whole genome shotgun (WGS) entry which is preliminary data.</text>
</comment>
<dbReference type="InterPro" id="IPR026992">
    <property type="entry name" value="DIOX_N"/>
</dbReference>
<evidence type="ECO:0000259" key="6">
    <source>
        <dbReference type="PROSITE" id="PS51471"/>
    </source>
</evidence>
<dbReference type="PANTHER" id="PTHR47991">
    <property type="entry name" value="OXOGLUTARATE/IRON-DEPENDENT DIOXYGENASE"/>
    <property type="match status" value="1"/>
</dbReference>
<evidence type="ECO:0000256" key="4">
    <source>
        <dbReference type="ARBA" id="ARBA00023004"/>
    </source>
</evidence>
<gene>
    <name evidence="7" type="ORF">CFOL_v3_26692</name>
</gene>
<evidence type="ECO:0000256" key="2">
    <source>
        <dbReference type="ARBA" id="ARBA00022723"/>
    </source>
</evidence>
<evidence type="ECO:0000256" key="1">
    <source>
        <dbReference type="ARBA" id="ARBA00008056"/>
    </source>
</evidence>
<comment type="similarity">
    <text evidence="1 5">Belongs to the iron/ascorbate-dependent oxidoreductase family.</text>
</comment>
<reference evidence="8" key="1">
    <citation type="submission" date="2016-04" db="EMBL/GenBank/DDBJ databases">
        <title>Cephalotus genome sequencing.</title>
        <authorList>
            <person name="Fukushima K."/>
            <person name="Hasebe M."/>
            <person name="Fang X."/>
        </authorList>
    </citation>
    <scope>NUCLEOTIDE SEQUENCE [LARGE SCALE GENOMIC DNA]</scope>
    <source>
        <strain evidence="8">cv. St1</strain>
    </source>
</reference>
<accession>A0A1Q3CSL5</accession>
<dbReference type="InterPro" id="IPR005123">
    <property type="entry name" value="Oxoglu/Fe-dep_dioxygenase_dom"/>
</dbReference>
<dbReference type="FunFam" id="2.60.120.330:FF:000134">
    <property type="entry name" value="Uncharacterized protein"/>
    <property type="match status" value="1"/>
</dbReference>
<sequence>MAYVKGLVESKTLTSVPSKYVFRGIDAKEGISLEAETIPTIDFSMLTSGTPDQRSKVIQDIGYACREWGFFMVINHGVPETLREAMIRGGESFFNLPEEEKREYEGKKLFDPIRFGTSFNVSLDKTLFWRDYLKIHVHPSFAAPHKPHGFSKSVQEYCKRTREVANELLKGISKSLGLEESYINKRMDMESGSQLLVVNLYPPCPQPDVVMGLPPHSDHGLLTILMQNELGGLQVNHNGKWVPINPLPNSFLVNTGDHMEILTNGKYKSIIHRAMVNDKATRISIATAHGPPLDSIVSPAPELVMNSENQIPAFRGIKYRDYMELQQSIELNGKSCLDHVRI</sequence>
<dbReference type="SUPFAM" id="SSF51197">
    <property type="entry name" value="Clavaminate synthase-like"/>
    <property type="match status" value="1"/>
</dbReference>
<dbReference type="STRING" id="3775.A0A1Q3CSL5"/>
<dbReference type="Proteomes" id="UP000187406">
    <property type="component" value="Unassembled WGS sequence"/>
</dbReference>
<dbReference type="AlphaFoldDB" id="A0A1Q3CSL5"/>
<keyword evidence="8" id="KW-1185">Reference proteome</keyword>
<organism evidence="7 8">
    <name type="scientific">Cephalotus follicularis</name>
    <name type="common">Albany pitcher plant</name>
    <dbReference type="NCBI Taxonomy" id="3775"/>
    <lineage>
        <taxon>Eukaryota</taxon>
        <taxon>Viridiplantae</taxon>
        <taxon>Streptophyta</taxon>
        <taxon>Embryophyta</taxon>
        <taxon>Tracheophyta</taxon>
        <taxon>Spermatophyta</taxon>
        <taxon>Magnoliopsida</taxon>
        <taxon>eudicotyledons</taxon>
        <taxon>Gunneridae</taxon>
        <taxon>Pentapetalae</taxon>
        <taxon>rosids</taxon>
        <taxon>fabids</taxon>
        <taxon>Oxalidales</taxon>
        <taxon>Cephalotaceae</taxon>
        <taxon>Cephalotus</taxon>
    </lineage>
</organism>
<name>A0A1Q3CSL5_CEPFO</name>
<dbReference type="OrthoDB" id="288590at2759"/>
<dbReference type="GO" id="GO:0046872">
    <property type="term" value="F:metal ion binding"/>
    <property type="evidence" value="ECO:0007669"/>
    <property type="project" value="UniProtKB-KW"/>
</dbReference>
<dbReference type="EMBL" id="BDDD01002833">
    <property type="protein sequence ID" value="GAV83244.1"/>
    <property type="molecule type" value="Genomic_DNA"/>
</dbReference>
<dbReference type="PROSITE" id="PS51471">
    <property type="entry name" value="FE2OG_OXY"/>
    <property type="match status" value="1"/>
</dbReference>
<dbReference type="InterPro" id="IPR044861">
    <property type="entry name" value="IPNS-like_FE2OG_OXY"/>
</dbReference>
<dbReference type="Gene3D" id="2.60.120.330">
    <property type="entry name" value="B-lactam Antibiotic, Isopenicillin N Synthase, Chain"/>
    <property type="match status" value="1"/>
</dbReference>
<dbReference type="InterPro" id="IPR027443">
    <property type="entry name" value="IPNS-like_sf"/>
</dbReference>
<dbReference type="GO" id="GO:0016491">
    <property type="term" value="F:oxidoreductase activity"/>
    <property type="evidence" value="ECO:0007669"/>
    <property type="project" value="UniProtKB-KW"/>
</dbReference>
<evidence type="ECO:0000256" key="3">
    <source>
        <dbReference type="ARBA" id="ARBA00022896"/>
    </source>
</evidence>
<keyword evidence="5" id="KW-0560">Oxidoreductase</keyword>
<dbReference type="Pfam" id="PF03171">
    <property type="entry name" value="2OG-FeII_Oxy"/>
    <property type="match status" value="1"/>
</dbReference>
<keyword evidence="3" id="KW-0847">Vitamin C</keyword>
<dbReference type="InterPro" id="IPR050295">
    <property type="entry name" value="Plant_2OG-oxidoreductases"/>
</dbReference>
<keyword evidence="4 5" id="KW-0408">Iron</keyword>
<keyword evidence="2 5" id="KW-0479">Metal-binding</keyword>
<dbReference type="Pfam" id="PF14226">
    <property type="entry name" value="DIOX_N"/>
    <property type="match status" value="1"/>
</dbReference>
<evidence type="ECO:0000313" key="8">
    <source>
        <dbReference type="Proteomes" id="UP000187406"/>
    </source>
</evidence>
<evidence type="ECO:0000256" key="5">
    <source>
        <dbReference type="RuleBase" id="RU003682"/>
    </source>
</evidence>